<keyword evidence="3" id="KW-1185">Reference proteome</keyword>
<evidence type="ECO:0000256" key="1">
    <source>
        <dbReference type="SAM" id="MobiDB-lite"/>
    </source>
</evidence>
<organism evidence="2 3">
    <name type="scientific">Streptomyces lasiicapitis</name>
    <dbReference type="NCBI Taxonomy" id="1923961"/>
    <lineage>
        <taxon>Bacteria</taxon>
        <taxon>Bacillati</taxon>
        <taxon>Actinomycetota</taxon>
        <taxon>Actinomycetes</taxon>
        <taxon>Kitasatosporales</taxon>
        <taxon>Streptomycetaceae</taxon>
        <taxon>Streptomyces</taxon>
    </lineage>
</organism>
<evidence type="ECO:0000313" key="2">
    <source>
        <dbReference type="EMBL" id="GGO51160.1"/>
    </source>
</evidence>
<name>A0ABQ2MFK9_9ACTN</name>
<comment type="caution">
    <text evidence="2">The sequence shown here is derived from an EMBL/GenBank/DDBJ whole genome shotgun (WGS) entry which is preliminary data.</text>
</comment>
<gene>
    <name evidence="2" type="ORF">GCM10012286_53220</name>
</gene>
<accession>A0ABQ2MFK9</accession>
<evidence type="ECO:0000313" key="3">
    <source>
        <dbReference type="Proteomes" id="UP000656881"/>
    </source>
</evidence>
<dbReference type="EMBL" id="BMNG01000012">
    <property type="protein sequence ID" value="GGO51160.1"/>
    <property type="molecule type" value="Genomic_DNA"/>
</dbReference>
<proteinExistence type="predicted"/>
<sequence length="90" mass="9633">MLAEHPLHGDEFGAVLVQPALDALLDGDQAEAQVGVRGRTHDADATHGQRAARDAFDDTDTAPGEPGVHPKYPHSNPLFDRLFVQAIGCH</sequence>
<dbReference type="Proteomes" id="UP000656881">
    <property type="component" value="Unassembled WGS sequence"/>
</dbReference>
<protein>
    <submittedName>
        <fullName evidence="2">Uncharacterized protein</fullName>
    </submittedName>
</protein>
<feature type="compositionally biased region" description="Basic and acidic residues" evidence="1">
    <location>
        <begin position="39"/>
        <end position="56"/>
    </location>
</feature>
<reference evidence="3" key="1">
    <citation type="journal article" date="2019" name="Int. J. Syst. Evol. Microbiol.">
        <title>The Global Catalogue of Microorganisms (GCM) 10K type strain sequencing project: providing services to taxonomists for standard genome sequencing and annotation.</title>
        <authorList>
            <consortium name="The Broad Institute Genomics Platform"/>
            <consortium name="The Broad Institute Genome Sequencing Center for Infectious Disease"/>
            <person name="Wu L."/>
            <person name="Ma J."/>
        </authorList>
    </citation>
    <scope>NUCLEOTIDE SEQUENCE [LARGE SCALE GENOMIC DNA]</scope>
    <source>
        <strain evidence="3">CGMCC 4.7349</strain>
    </source>
</reference>
<feature type="region of interest" description="Disordered" evidence="1">
    <location>
        <begin position="36"/>
        <end position="75"/>
    </location>
</feature>